<feature type="transmembrane region" description="Helical" evidence="1">
    <location>
        <begin position="729"/>
        <end position="757"/>
    </location>
</feature>
<dbReference type="RefSeq" id="WP_379830582.1">
    <property type="nucleotide sequence ID" value="NZ_JBHUHU010000003.1"/>
</dbReference>
<dbReference type="InterPro" id="IPR019690">
    <property type="entry name" value="DUF2569"/>
</dbReference>
<dbReference type="Gene3D" id="2.60.120.1130">
    <property type="match status" value="1"/>
</dbReference>
<accession>A0ABW4Y113</accession>
<sequence>MINYFGSFLALFCFVSFTYSQDVLKRQPSDWIDPVDVPNEEIDVDSGAYDYLLIDFQDNIPLEESYAHYAIKLKNSEGIQEFSDISASFDPSYQKLTFHKITVLRGGKRIDKLEESTINTFQRESNLERSLYDGSITAVINLTDIRKGDIIEYAYTIQGFNPINKGNYSSVVYQQYTSPVTKIYNRVIAGKNRPVYYKLLNDALAPTKKESNAGTEFIWDVDGSDYFQYDVNVPYWLNLQKRVSLTTFKDWSSLTNLMEPLYQTTDQPLDVPHIPLKNAKKNEETIIELIRFVQDDVRYLGFESGIGAYKPHNPKKVLQQRYGDCKDKSMLLVNLLQNLGVSSYPFLVNTDSKDALDDLLPGLNLFNHCIVYFEHDGQSYYVDPTMSNQGGSLKNYTMPKYGKGLLLKPNTNSLVQIPEYNTIPTIKVEETITTDSIGGNAIFLVKSTYTGSRANYMRDYFLSNTQESINTEFVNYYSSLYPSIESTQAIRFTDEERNGENKVVIEEYYNISPFWTKDEDTGLFICETLPLVLQGMLEYTNSPQRTMPYYLGEPFNFEQETTLSLPESWNASESDFESENESYSYSNEIRTFGKTIRVKHAYSLKQNQITSSQVANFLLDHEKINNQIGYQLSHPGYGAAEAGSGVSWISIVLALIVIALCSFGAKKIYEEYNPKPKNENSDMSLGGWLILPGIGLVLSPFIIIFQLFSQNYFDGGIWSIFQQAGYENAFALNLILMFEITVNIALLVFTALLIILYFQRRSSLPFLILFFYGANVILPILDLVLYNAIAPPELLDASGDQETYTQITRSFIGAAIWIPYFLVSERVRNTFTKVYGKKELLVQEVTTSTK</sequence>
<dbReference type="EMBL" id="JBHUHU010000003">
    <property type="protein sequence ID" value="MFD2099829.1"/>
    <property type="molecule type" value="Genomic_DNA"/>
</dbReference>
<evidence type="ECO:0000313" key="4">
    <source>
        <dbReference type="Proteomes" id="UP001597342"/>
    </source>
</evidence>
<feature type="transmembrane region" description="Helical" evidence="1">
    <location>
        <begin position="764"/>
        <end position="786"/>
    </location>
</feature>
<keyword evidence="1" id="KW-0812">Transmembrane</keyword>
<dbReference type="InterPro" id="IPR024618">
    <property type="entry name" value="DUF3857"/>
</dbReference>
<dbReference type="Gene3D" id="3.10.620.30">
    <property type="match status" value="1"/>
</dbReference>
<feature type="transmembrane region" description="Helical" evidence="1">
    <location>
        <begin position="645"/>
        <end position="665"/>
    </location>
</feature>
<protein>
    <submittedName>
        <fullName evidence="3">DUF3857 domain-containing protein</fullName>
    </submittedName>
</protein>
<gene>
    <name evidence="3" type="ORF">ACFSJE_08605</name>
</gene>
<feature type="domain" description="DUF3857" evidence="2">
    <location>
        <begin position="64"/>
        <end position="221"/>
    </location>
</feature>
<organism evidence="3 4">
    <name type="scientific">Flagellimonas iocasae</name>
    <dbReference type="NCBI Taxonomy" id="2055905"/>
    <lineage>
        <taxon>Bacteria</taxon>
        <taxon>Pseudomonadati</taxon>
        <taxon>Bacteroidota</taxon>
        <taxon>Flavobacteriia</taxon>
        <taxon>Flavobacteriales</taxon>
        <taxon>Flavobacteriaceae</taxon>
        <taxon>Flagellimonas</taxon>
    </lineage>
</organism>
<evidence type="ECO:0000256" key="1">
    <source>
        <dbReference type="SAM" id="Phobius"/>
    </source>
</evidence>
<feature type="transmembrane region" description="Helical" evidence="1">
    <location>
        <begin position="685"/>
        <end position="709"/>
    </location>
</feature>
<keyword evidence="4" id="KW-1185">Reference proteome</keyword>
<name>A0ABW4Y113_9FLAO</name>
<proteinExistence type="predicted"/>
<dbReference type="Pfam" id="PF12969">
    <property type="entry name" value="DUF3857"/>
    <property type="match status" value="1"/>
</dbReference>
<dbReference type="Gene3D" id="2.60.40.3140">
    <property type="match status" value="1"/>
</dbReference>
<reference evidence="4" key="1">
    <citation type="journal article" date="2019" name="Int. J. Syst. Evol. Microbiol.">
        <title>The Global Catalogue of Microorganisms (GCM) 10K type strain sequencing project: providing services to taxonomists for standard genome sequencing and annotation.</title>
        <authorList>
            <consortium name="The Broad Institute Genomics Platform"/>
            <consortium name="The Broad Institute Genome Sequencing Center for Infectious Disease"/>
            <person name="Wu L."/>
            <person name="Ma J."/>
        </authorList>
    </citation>
    <scope>NUCLEOTIDE SEQUENCE [LARGE SCALE GENOMIC DNA]</scope>
    <source>
        <strain evidence="4">JCM 3389</strain>
    </source>
</reference>
<feature type="transmembrane region" description="Helical" evidence="1">
    <location>
        <begin position="806"/>
        <end position="823"/>
    </location>
</feature>
<dbReference type="InterPro" id="IPR038765">
    <property type="entry name" value="Papain-like_cys_pep_sf"/>
</dbReference>
<dbReference type="Pfam" id="PF10754">
    <property type="entry name" value="DUF2569"/>
    <property type="match status" value="1"/>
</dbReference>
<dbReference type="SUPFAM" id="SSF54001">
    <property type="entry name" value="Cysteine proteinases"/>
    <property type="match status" value="1"/>
</dbReference>
<keyword evidence="1" id="KW-0472">Membrane</keyword>
<evidence type="ECO:0000259" key="2">
    <source>
        <dbReference type="Pfam" id="PF12969"/>
    </source>
</evidence>
<dbReference type="Proteomes" id="UP001597342">
    <property type="component" value="Unassembled WGS sequence"/>
</dbReference>
<evidence type="ECO:0000313" key="3">
    <source>
        <dbReference type="EMBL" id="MFD2099829.1"/>
    </source>
</evidence>
<comment type="caution">
    <text evidence="3">The sequence shown here is derived from an EMBL/GenBank/DDBJ whole genome shotgun (WGS) entry which is preliminary data.</text>
</comment>
<keyword evidence="1" id="KW-1133">Transmembrane helix</keyword>